<keyword evidence="2" id="KW-0413">Isomerase</keyword>
<dbReference type="PANTHER" id="PTHR35136:SF1">
    <property type="entry name" value="CYCLOEUCALENOL CYCLOISOMERASE"/>
    <property type="match status" value="1"/>
</dbReference>
<keyword evidence="1" id="KW-0812">Transmembrane</keyword>
<dbReference type="GO" id="GO:0047793">
    <property type="term" value="F:cycloeucalenol cycloisomerase activity"/>
    <property type="evidence" value="ECO:0007669"/>
    <property type="project" value="InterPro"/>
</dbReference>
<feature type="transmembrane region" description="Helical" evidence="1">
    <location>
        <begin position="169"/>
        <end position="191"/>
    </location>
</feature>
<evidence type="ECO:0000313" key="3">
    <source>
        <dbReference type="Proteomes" id="UP000574317"/>
    </source>
</evidence>
<keyword evidence="3" id="KW-1185">Reference proteome</keyword>
<dbReference type="InterPro" id="IPR020532">
    <property type="entry name" value="Cycloeucalenol_cycloisomerase"/>
</dbReference>
<feature type="transmembrane region" description="Helical" evidence="1">
    <location>
        <begin position="137"/>
        <end position="157"/>
    </location>
</feature>
<protein>
    <submittedName>
        <fullName evidence="2">Cycloeucalenol cycloisomerase</fullName>
    </submittedName>
</protein>
<feature type="transmembrane region" description="Helical" evidence="1">
    <location>
        <begin position="84"/>
        <end position="108"/>
    </location>
</feature>
<comment type="caution">
    <text evidence="2">The sequence shown here is derived from an EMBL/GenBank/DDBJ whole genome shotgun (WGS) entry which is preliminary data.</text>
</comment>
<feature type="transmembrane region" description="Helical" evidence="1">
    <location>
        <begin position="211"/>
        <end position="228"/>
    </location>
</feature>
<accession>A0A8H5I507</accession>
<dbReference type="Proteomes" id="UP000574317">
    <property type="component" value="Unassembled WGS sequence"/>
</dbReference>
<dbReference type="AlphaFoldDB" id="A0A8H5I507"/>
<organism evidence="2 3">
    <name type="scientific">Fusarium napiforme</name>
    <dbReference type="NCBI Taxonomy" id="42672"/>
    <lineage>
        <taxon>Eukaryota</taxon>
        <taxon>Fungi</taxon>
        <taxon>Dikarya</taxon>
        <taxon>Ascomycota</taxon>
        <taxon>Pezizomycotina</taxon>
        <taxon>Sordariomycetes</taxon>
        <taxon>Hypocreomycetidae</taxon>
        <taxon>Hypocreales</taxon>
        <taxon>Nectriaceae</taxon>
        <taxon>Fusarium</taxon>
        <taxon>Fusarium fujikuroi species complex</taxon>
    </lineage>
</organism>
<evidence type="ECO:0000256" key="1">
    <source>
        <dbReference type="SAM" id="Phobius"/>
    </source>
</evidence>
<sequence length="379" mass="42767">MSTSPKKKQISAQYLEADKRWTEGLILAQSPFWVIAVAFVMLSGIINTWNDVDYLLFSITVASPTILLPALLSKPGGRPWYRRYWVKLNLWVSIIVFTGTYFISHYFFDLMGMRYMFNNKVNFSSAVAGRTGGEVPLFLYPLTHAYFMSYFTFLLVAERNIVRRLQPGRIGRVFVVLALSYVVTLGETFFMASPLLSDVFLYEKRDRMMKVGTFGYMLFFVTGLPMLGRVDSHGEDWSLSRVVTEALATFTSNPNFTIASADHIEDEKKAHTAHDGGHIEGNALLVNRQGEIRKIPVPSSDPNDPLNFKPWEKYGLVFCCCWFSVMGLHQPEHHLITMAPPAVVGVGMLLLYGFTAGGGTTWWGPYVAEREARKGTTTD</sequence>
<proteinExistence type="predicted"/>
<feature type="transmembrane region" description="Helical" evidence="1">
    <location>
        <begin position="54"/>
        <end position="72"/>
    </location>
</feature>
<gene>
    <name evidence="2" type="ORF">FNAPI_13571</name>
</gene>
<keyword evidence="1" id="KW-0472">Membrane</keyword>
<keyword evidence="1" id="KW-1133">Transmembrane helix</keyword>
<reference evidence="2 3" key="1">
    <citation type="submission" date="2020-05" db="EMBL/GenBank/DDBJ databases">
        <title>Identification and distribution of gene clusters putatively required for synthesis of sphingolipid metabolism inhibitors in phylogenetically diverse species of the filamentous fungus Fusarium.</title>
        <authorList>
            <person name="Kim H.-S."/>
            <person name="Busman M."/>
            <person name="Brown D.W."/>
            <person name="Divon H."/>
            <person name="Uhlig S."/>
            <person name="Proctor R.H."/>
        </authorList>
    </citation>
    <scope>NUCLEOTIDE SEQUENCE [LARGE SCALE GENOMIC DNA]</scope>
    <source>
        <strain evidence="2 3">NRRL 25196</strain>
    </source>
</reference>
<name>A0A8H5I507_9HYPO</name>
<dbReference type="EMBL" id="JAAOAO010000882">
    <property type="protein sequence ID" value="KAF5530411.1"/>
    <property type="molecule type" value="Genomic_DNA"/>
</dbReference>
<feature type="transmembrane region" description="Helical" evidence="1">
    <location>
        <begin position="21"/>
        <end position="42"/>
    </location>
</feature>
<evidence type="ECO:0000313" key="2">
    <source>
        <dbReference type="EMBL" id="KAF5530411.1"/>
    </source>
</evidence>
<dbReference type="PANTHER" id="PTHR35136">
    <property type="entry name" value="CYCLOEUCALENOL CYCLOISOMERASE"/>
    <property type="match status" value="1"/>
</dbReference>
<feature type="transmembrane region" description="Helical" evidence="1">
    <location>
        <begin position="342"/>
        <end position="364"/>
    </location>
</feature>